<keyword evidence="3" id="KW-1185">Reference proteome</keyword>
<reference evidence="2 3" key="1">
    <citation type="journal article" date="2019" name="Int. J. Syst. Evol. Microbiol.">
        <title>The Global Catalogue of Microorganisms (GCM) 10K type strain sequencing project: providing services to taxonomists for standard genome sequencing and annotation.</title>
        <authorList>
            <consortium name="The Broad Institute Genomics Platform"/>
            <consortium name="The Broad Institute Genome Sequencing Center for Infectious Disease"/>
            <person name="Wu L."/>
            <person name="Ma J."/>
        </authorList>
    </citation>
    <scope>NUCLEOTIDE SEQUENCE [LARGE SCALE GENOMIC DNA]</scope>
    <source>
        <strain evidence="2 3">LMG 29247</strain>
    </source>
</reference>
<dbReference type="Pfam" id="PF26490">
    <property type="entry name" value="DUF8159"/>
    <property type="match status" value="1"/>
</dbReference>
<dbReference type="EMBL" id="JBHSWV010000800">
    <property type="protein sequence ID" value="MFC6769677.1"/>
    <property type="molecule type" value="Genomic_DNA"/>
</dbReference>
<protein>
    <recommendedName>
        <fullName evidence="1">DUF8159 domain-containing protein</fullName>
    </recommendedName>
</protein>
<accession>A0ABD5T186</accession>
<evidence type="ECO:0000259" key="1">
    <source>
        <dbReference type="Pfam" id="PF26490"/>
    </source>
</evidence>
<organism evidence="2 3">
    <name type="scientific">Natrinema soli</name>
    <dbReference type="NCBI Taxonomy" id="1930624"/>
    <lineage>
        <taxon>Archaea</taxon>
        <taxon>Methanobacteriati</taxon>
        <taxon>Methanobacteriota</taxon>
        <taxon>Stenosarchaea group</taxon>
        <taxon>Halobacteria</taxon>
        <taxon>Halobacteriales</taxon>
        <taxon>Natrialbaceae</taxon>
        <taxon>Natrinema</taxon>
    </lineage>
</organism>
<gene>
    <name evidence="2" type="ORF">ACFQE6_32950</name>
</gene>
<sequence length="200" mass="21361">MNRNASGGECEGSTRRRFLQGGAVVAAVGLAGCIEEMGTEFPQNTEWPVSEHVPGLPVEERSAILEERIPELASAEIADPDGLASTLEEYEMTVESVERDRDVLTLEYVNTDRDDEGNIHDVALLAGGYAALIDAGYDAVALDATILDDAPASYGSATVETPHAEEYNAGVLTAAEYGELVVSTIESRRYEPAVDVAPEE</sequence>
<feature type="domain" description="DUF8159" evidence="1">
    <location>
        <begin position="75"/>
        <end position="189"/>
    </location>
</feature>
<dbReference type="InterPro" id="IPR058473">
    <property type="entry name" value="DUF8159"/>
</dbReference>
<name>A0ABD5T186_9EURY</name>
<evidence type="ECO:0000313" key="3">
    <source>
        <dbReference type="Proteomes" id="UP001596383"/>
    </source>
</evidence>
<dbReference type="Proteomes" id="UP001596383">
    <property type="component" value="Unassembled WGS sequence"/>
</dbReference>
<dbReference type="PROSITE" id="PS51257">
    <property type="entry name" value="PROKAR_LIPOPROTEIN"/>
    <property type="match status" value="1"/>
</dbReference>
<comment type="caution">
    <text evidence="2">The sequence shown here is derived from an EMBL/GenBank/DDBJ whole genome shotgun (WGS) entry which is preliminary data.</text>
</comment>
<dbReference type="RefSeq" id="WP_273742296.1">
    <property type="nucleotide sequence ID" value="NZ_JAQIVI010000800.1"/>
</dbReference>
<evidence type="ECO:0000313" key="2">
    <source>
        <dbReference type="EMBL" id="MFC6769677.1"/>
    </source>
</evidence>
<proteinExistence type="predicted"/>
<dbReference type="AlphaFoldDB" id="A0ABD5T186"/>